<dbReference type="Proteomes" id="UP000199370">
    <property type="component" value="Unassembled WGS sequence"/>
</dbReference>
<dbReference type="RefSeq" id="WP_175526436.1">
    <property type="nucleotide sequence ID" value="NZ_FNIA01000010.1"/>
</dbReference>
<name>A0A1G9XGK2_9EURY</name>
<dbReference type="AlphaFoldDB" id="A0A1G9XGK2"/>
<sequence length="50" mass="5797">MSTHQPPEPGRIVLRGFDPETTQQLERIITKAGIRQRVIDRQPDRGESRE</sequence>
<evidence type="ECO:0000313" key="1">
    <source>
        <dbReference type="EMBL" id="SDM95864.1"/>
    </source>
</evidence>
<dbReference type="EMBL" id="FNIA01000010">
    <property type="protein sequence ID" value="SDM95864.1"/>
    <property type="molecule type" value="Genomic_DNA"/>
</dbReference>
<reference evidence="1 2" key="1">
    <citation type="submission" date="2016-10" db="EMBL/GenBank/DDBJ databases">
        <authorList>
            <person name="de Groot N.N."/>
        </authorList>
    </citation>
    <scope>NUCLEOTIDE SEQUENCE [LARGE SCALE GENOMIC DNA]</scope>
    <source>
        <strain evidence="2">EB21,IBRC-M 10013,KCTC 4048</strain>
    </source>
</reference>
<proteinExistence type="predicted"/>
<keyword evidence="2" id="KW-1185">Reference proteome</keyword>
<protein>
    <submittedName>
        <fullName evidence="1">Uncharacterized protein</fullName>
    </submittedName>
</protein>
<gene>
    <name evidence="1" type="ORF">SAMN05192554_110118</name>
</gene>
<organism evidence="1 2">
    <name type="scientific">Haloarchaeobius iranensis</name>
    <dbReference type="NCBI Taxonomy" id="996166"/>
    <lineage>
        <taxon>Archaea</taxon>
        <taxon>Methanobacteriati</taxon>
        <taxon>Methanobacteriota</taxon>
        <taxon>Stenosarchaea group</taxon>
        <taxon>Halobacteria</taxon>
        <taxon>Halobacteriales</taxon>
        <taxon>Halorubellaceae</taxon>
        <taxon>Haloarchaeobius</taxon>
    </lineage>
</organism>
<evidence type="ECO:0000313" key="2">
    <source>
        <dbReference type="Proteomes" id="UP000199370"/>
    </source>
</evidence>
<accession>A0A1G9XGK2</accession>
<dbReference type="STRING" id="996166.SAMN05192554_110118"/>